<keyword evidence="2" id="KW-0677">Repeat</keyword>
<evidence type="ECO:0000256" key="2">
    <source>
        <dbReference type="ARBA" id="ARBA00022737"/>
    </source>
</evidence>
<dbReference type="InterPro" id="IPR011992">
    <property type="entry name" value="EF-hand-dom_pair"/>
</dbReference>
<evidence type="ECO:0000259" key="4">
    <source>
        <dbReference type="PROSITE" id="PS50222"/>
    </source>
</evidence>
<dbReference type="PANTHER" id="PTHR10827">
    <property type="entry name" value="RETICULOCALBIN"/>
    <property type="match status" value="1"/>
</dbReference>
<keyword evidence="3" id="KW-0732">Signal</keyword>
<dbReference type="Proteomes" id="UP000274556">
    <property type="component" value="Unassembled WGS sequence"/>
</dbReference>
<feature type="domain" description="EF-hand" evidence="4">
    <location>
        <begin position="174"/>
        <end position="200"/>
    </location>
</feature>
<sequence>MKTTMRRSIMAVTVAAAFAAPLALAQQPAPPRGPMTFSAFDLDGDGIVTEVEFDTARAQHMAERAAQGAPMRGAANAPAFSEFDLNGDGRLTPEEFATVQQSRMQGRPGGGMGPGIGMGPGAGMRRNMPAFAEFDLNGDGALTEQEFYEGRANRIKERSQQGYPMRNLANAPSFEAIDLNGDGRITPDEFAAAQAQHHQQGMRAP</sequence>
<organism evidence="5 6">
    <name type="scientific">Thiocapsa rosea</name>
    <dbReference type="NCBI Taxonomy" id="69360"/>
    <lineage>
        <taxon>Bacteria</taxon>
        <taxon>Pseudomonadati</taxon>
        <taxon>Pseudomonadota</taxon>
        <taxon>Gammaproteobacteria</taxon>
        <taxon>Chromatiales</taxon>
        <taxon>Chromatiaceae</taxon>
        <taxon>Thiocapsa</taxon>
    </lineage>
</organism>
<dbReference type="InterPro" id="IPR002048">
    <property type="entry name" value="EF_hand_dom"/>
</dbReference>
<feature type="chain" id="PRO_5019726217" evidence="3">
    <location>
        <begin position="26"/>
        <end position="205"/>
    </location>
</feature>
<accession>A0A495V3P7</accession>
<keyword evidence="1" id="KW-0479">Metal-binding</keyword>
<dbReference type="PROSITE" id="PS50222">
    <property type="entry name" value="EF_HAND_2"/>
    <property type="match status" value="2"/>
</dbReference>
<dbReference type="GO" id="GO:0017156">
    <property type="term" value="P:calcium-ion regulated exocytosis"/>
    <property type="evidence" value="ECO:0007669"/>
    <property type="project" value="TreeGrafter"/>
</dbReference>
<dbReference type="Pfam" id="PF13202">
    <property type="entry name" value="EF-hand_5"/>
    <property type="match status" value="2"/>
</dbReference>
<dbReference type="PROSITE" id="PS00018">
    <property type="entry name" value="EF_HAND_1"/>
    <property type="match status" value="4"/>
</dbReference>
<dbReference type="EMBL" id="RBXL01000001">
    <property type="protein sequence ID" value="RKT43939.1"/>
    <property type="molecule type" value="Genomic_DNA"/>
</dbReference>
<comment type="caution">
    <text evidence="5">The sequence shown here is derived from an EMBL/GenBank/DDBJ whole genome shotgun (WGS) entry which is preliminary data.</text>
</comment>
<feature type="domain" description="EF-hand" evidence="4">
    <location>
        <begin position="79"/>
        <end position="106"/>
    </location>
</feature>
<gene>
    <name evidence="5" type="ORF">BDD21_1303</name>
</gene>
<dbReference type="SUPFAM" id="SSF47473">
    <property type="entry name" value="EF-hand"/>
    <property type="match status" value="1"/>
</dbReference>
<dbReference type="AlphaFoldDB" id="A0A495V3P7"/>
<dbReference type="Pfam" id="PF13499">
    <property type="entry name" value="EF-hand_7"/>
    <property type="match status" value="1"/>
</dbReference>
<protein>
    <submittedName>
        <fullName evidence="5">EF hand domain-containing protein</fullName>
    </submittedName>
</protein>
<dbReference type="GO" id="GO:0005509">
    <property type="term" value="F:calcium ion binding"/>
    <property type="evidence" value="ECO:0007669"/>
    <property type="project" value="InterPro"/>
</dbReference>
<keyword evidence="6" id="KW-1185">Reference proteome</keyword>
<evidence type="ECO:0000313" key="6">
    <source>
        <dbReference type="Proteomes" id="UP000274556"/>
    </source>
</evidence>
<dbReference type="InterPro" id="IPR018247">
    <property type="entry name" value="EF_Hand_1_Ca_BS"/>
</dbReference>
<name>A0A495V3P7_9GAMM</name>
<dbReference type="RefSeq" id="WP_120796454.1">
    <property type="nucleotide sequence ID" value="NZ_RBXL01000001.1"/>
</dbReference>
<dbReference type="OrthoDB" id="5770156at2"/>
<evidence type="ECO:0000313" key="5">
    <source>
        <dbReference type="EMBL" id="RKT43939.1"/>
    </source>
</evidence>
<dbReference type="Gene3D" id="1.10.238.10">
    <property type="entry name" value="EF-hand"/>
    <property type="match status" value="2"/>
</dbReference>
<dbReference type="SMART" id="SM00054">
    <property type="entry name" value="EFh"/>
    <property type="match status" value="4"/>
</dbReference>
<evidence type="ECO:0000256" key="3">
    <source>
        <dbReference type="SAM" id="SignalP"/>
    </source>
</evidence>
<proteinExistence type="predicted"/>
<feature type="signal peptide" evidence="3">
    <location>
        <begin position="1"/>
        <end position="25"/>
    </location>
</feature>
<evidence type="ECO:0000256" key="1">
    <source>
        <dbReference type="ARBA" id="ARBA00022723"/>
    </source>
</evidence>
<reference evidence="5 6" key="1">
    <citation type="submission" date="2018-10" db="EMBL/GenBank/DDBJ databases">
        <title>Genomic Encyclopedia of Archaeal and Bacterial Type Strains, Phase II (KMG-II): from individual species to whole genera.</title>
        <authorList>
            <person name="Goeker M."/>
        </authorList>
    </citation>
    <scope>NUCLEOTIDE SEQUENCE [LARGE SCALE GENOMIC DNA]</scope>
    <source>
        <strain evidence="5 6">DSM 235</strain>
    </source>
</reference>
<dbReference type="PANTHER" id="PTHR10827:SF98">
    <property type="entry name" value="45 KDA CALCIUM-BINDING PROTEIN"/>
    <property type="match status" value="1"/>
</dbReference>